<evidence type="ECO:0000313" key="1">
    <source>
        <dbReference type="EMBL" id="KAI4389480.1"/>
    </source>
</evidence>
<dbReference type="Proteomes" id="UP001057402">
    <property type="component" value="Chromosome 1"/>
</dbReference>
<dbReference type="EMBL" id="CM042880">
    <property type="protein sequence ID" value="KAI4389480.1"/>
    <property type="molecule type" value="Genomic_DNA"/>
</dbReference>
<gene>
    <name evidence="1" type="ORF">MLD38_001701</name>
</gene>
<comment type="caution">
    <text evidence="1">The sequence shown here is derived from an EMBL/GenBank/DDBJ whole genome shotgun (WGS) entry which is preliminary data.</text>
</comment>
<protein>
    <submittedName>
        <fullName evidence="1">Uncharacterized protein</fullName>
    </submittedName>
</protein>
<reference evidence="2" key="1">
    <citation type="journal article" date="2023" name="Front. Plant Sci.">
        <title>Chromosomal-level genome assembly of Melastoma candidum provides insights into trichome evolution.</title>
        <authorList>
            <person name="Zhong Y."/>
            <person name="Wu W."/>
            <person name="Sun C."/>
            <person name="Zou P."/>
            <person name="Liu Y."/>
            <person name="Dai S."/>
            <person name="Zhou R."/>
        </authorList>
    </citation>
    <scope>NUCLEOTIDE SEQUENCE [LARGE SCALE GENOMIC DNA]</scope>
</reference>
<sequence>MQGKKFKEKLGQKDHNGADSDLNFSDNEGGSSSRQKDVLPSSPRENTSLVNDYSSGGSSAFEDFNP</sequence>
<proteinExistence type="predicted"/>
<accession>A0ACB9SF30</accession>
<organism evidence="1 2">
    <name type="scientific">Melastoma candidum</name>
    <dbReference type="NCBI Taxonomy" id="119954"/>
    <lineage>
        <taxon>Eukaryota</taxon>
        <taxon>Viridiplantae</taxon>
        <taxon>Streptophyta</taxon>
        <taxon>Embryophyta</taxon>
        <taxon>Tracheophyta</taxon>
        <taxon>Spermatophyta</taxon>
        <taxon>Magnoliopsida</taxon>
        <taxon>eudicotyledons</taxon>
        <taxon>Gunneridae</taxon>
        <taxon>Pentapetalae</taxon>
        <taxon>rosids</taxon>
        <taxon>malvids</taxon>
        <taxon>Myrtales</taxon>
        <taxon>Melastomataceae</taxon>
        <taxon>Melastomatoideae</taxon>
        <taxon>Melastomateae</taxon>
        <taxon>Melastoma</taxon>
    </lineage>
</organism>
<name>A0ACB9SF30_9MYRT</name>
<evidence type="ECO:0000313" key="2">
    <source>
        <dbReference type="Proteomes" id="UP001057402"/>
    </source>
</evidence>
<keyword evidence="2" id="KW-1185">Reference proteome</keyword>